<comment type="cofactor">
    <cofactor evidence="1">
        <name>Zn(2+)</name>
        <dbReference type="ChEBI" id="CHEBI:29105"/>
    </cofactor>
</comment>
<dbReference type="InterPro" id="IPR002933">
    <property type="entry name" value="Peptidase_M20"/>
</dbReference>
<proteinExistence type="predicted"/>
<sequence length="260" mass="27804">MKDIFSTTEMLSKLIAFDTTSSKSNKPMIDFISEFLNRHNITCNIGSNQEGTKGDLLATIGPMVEGGIVLSGHTDVVPVDGQDWDSNPFTLTKKNKMLFGRGTCDMKGFIAVVLSLIPEIQALNLKVPLHLAFSYDEELGCLGAPGLIARLIQDIPMPMGAIIGEPTGMKLVIAHKGGSSYETEVTGYPGHASQTQAGVNAISVAAECIMFLNSKANAFKTDGTLDERMVPPYNTINIGTIDGGTARNIIAGTCRFVWGC</sequence>
<keyword evidence="3" id="KW-0378">Hydrolase</keyword>
<dbReference type="Gene3D" id="3.30.70.360">
    <property type="match status" value="1"/>
</dbReference>
<evidence type="ECO:0000256" key="3">
    <source>
        <dbReference type="ARBA" id="ARBA00022801"/>
    </source>
</evidence>
<keyword evidence="4" id="KW-0862">Zinc</keyword>
<dbReference type="Pfam" id="PF01546">
    <property type="entry name" value="Peptidase_M20"/>
    <property type="match status" value="1"/>
</dbReference>
<protein>
    <submittedName>
        <fullName evidence="5">Uncharacterized protein</fullName>
    </submittedName>
</protein>
<keyword evidence="2" id="KW-0479">Metal-binding</keyword>
<dbReference type="Gene3D" id="3.40.630.10">
    <property type="entry name" value="Zn peptidases"/>
    <property type="match status" value="1"/>
</dbReference>
<evidence type="ECO:0000256" key="1">
    <source>
        <dbReference type="ARBA" id="ARBA00001947"/>
    </source>
</evidence>
<evidence type="ECO:0000256" key="4">
    <source>
        <dbReference type="ARBA" id="ARBA00022833"/>
    </source>
</evidence>
<dbReference type="PROSITE" id="PS00759">
    <property type="entry name" value="ARGE_DAPE_CPG2_2"/>
    <property type="match status" value="1"/>
</dbReference>
<dbReference type="InterPro" id="IPR036264">
    <property type="entry name" value="Bact_exopeptidase_dim_dom"/>
</dbReference>
<dbReference type="GO" id="GO:0006526">
    <property type="term" value="P:L-arginine biosynthetic process"/>
    <property type="evidence" value="ECO:0007669"/>
    <property type="project" value="TreeGrafter"/>
</dbReference>
<dbReference type="SUPFAM" id="SSF53187">
    <property type="entry name" value="Zn-dependent exopeptidases"/>
    <property type="match status" value="1"/>
</dbReference>
<dbReference type="SUPFAM" id="SSF55031">
    <property type="entry name" value="Bacterial exopeptidase dimerisation domain"/>
    <property type="match status" value="1"/>
</dbReference>
<dbReference type="CDD" id="cd03894">
    <property type="entry name" value="M20_ArgE"/>
    <property type="match status" value="1"/>
</dbReference>
<dbReference type="PANTHER" id="PTHR43808:SF31">
    <property type="entry name" value="N-ACETYL-L-CITRULLINE DEACETYLASE"/>
    <property type="match status" value="1"/>
</dbReference>
<accession>A0A382S0E5</accession>
<organism evidence="5">
    <name type="scientific">marine metagenome</name>
    <dbReference type="NCBI Taxonomy" id="408172"/>
    <lineage>
        <taxon>unclassified sequences</taxon>
        <taxon>metagenomes</taxon>
        <taxon>ecological metagenomes</taxon>
    </lineage>
</organism>
<name>A0A382S0E5_9ZZZZ</name>
<dbReference type="PANTHER" id="PTHR43808">
    <property type="entry name" value="ACETYLORNITHINE DEACETYLASE"/>
    <property type="match status" value="1"/>
</dbReference>
<gene>
    <name evidence="5" type="ORF">METZ01_LOCUS355502</name>
</gene>
<evidence type="ECO:0000313" key="5">
    <source>
        <dbReference type="EMBL" id="SVD02648.1"/>
    </source>
</evidence>
<dbReference type="GO" id="GO:0008777">
    <property type="term" value="F:acetylornithine deacetylase activity"/>
    <property type="evidence" value="ECO:0007669"/>
    <property type="project" value="TreeGrafter"/>
</dbReference>
<evidence type="ECO:0000256" key="2">
    <source>
        <dbReference type="ARBA" id="ARBA00022723"/>
    </source>
</evidence>
<dbReference type="AlphaFoldDB" id="A0A382S0E5"/>
<reference evidence="5" key="1">
    <citation type="submission" date="2018-05" db="EMBL/GenBank/DDBJ databases">
        <authorList>
            <person name="Lanie J.A."/>
            <person name="Ng W.-L."/>
            <person name="Kazmierczak K.M."/>
            <person name="Andrzejewski T.M."/>
            <person name="Davidsen T.M."/>
            <person name="Wayne K.J."/>
            <person name="Tettelin H."/>
            <person name="Glass J.I."/>
            <person name="Rusch D."/>
            <person name="Podicherti R."/>
            <person name="Tsui H.-C.T."/>
            <person name="Winkler M.E."/>
        </authorList>
    </citation>
    <scope>NUCLEOTIDE SEQUENCE</scope>
</reference>
<dbReference type="GO" id="GO:0046872">
    <property type="term" value="F:metal ion binding"/>
    <property type="evidence" value="ECO:0007669"/>
    <property type="project" value="UniProtKB-KW"/>
</dbReference>
<feature type="non-terminal residue" evidence="5">
    <location>
        <position position="260"/>
    </location>
</feature>
<dbReference type="InterPro" id="IPR001261">
    <property type="entry name" value="ArgE/DapE_CS"/>
</dbReference>
<dbReference type="InterPro" id="IPR050072">
    <property type="entry name" value="Peptidase_M20A"/>
</dbReference>
<dbReference type="EMBL" id="UINC01125070">
    <property type="protein sequence ID" value="SVD02648.1"/>
    <property type="molecule type" value="Genomic_DNA"/>
</dbReference>